<evidence type="ECO:0000313" key="2">
    <source>
        <dbReference type="EMBL" id="KAG5610610.1"/>
    </source>
</evidence>
<dbReference type="EMBL" id="JACXVP010000004">
    <property type="protein sequence ID" value="KAG5610610.1"/>
    <property type="molecule type" value="Genomic_DNA"/>
</dbReference>
<gene>
    <name evidence="2" type="ORF">H5410_021891</name>
</gene>
<evidence type="ECO:0000256" key="1">
    <source>
        <dbReference type="SAM" id="MobiDB-lite"/>
    </source>
</evidence>
<name>A0A9J5ZD91_SOLCO</name>
<dbReference type="AlphaFoldDB" id="A0A9J5ZD91"/>
<feature type="region of interest" description="Disordered" evidence="1">
    <location>
        <begin position="1"/>
        <end position="43"/>
    </location>
</feature>
<sequence length="131" mass="15360">MDSSKKFQSSSIRQSVRGSNVVQGELKISKPSSPLTQRTSNRESVRENFNKIIVVCDLSFSFGEHPGPSFIKYIWNTYSPIVEDFFMKYDKKRYFSILRKILPIIRTYFEMMDCRVAITLDMERSRDVLII</sequence>
<feature type="compositionally biased region" description="Polar residues" evidence="1">
    <location>
        <begin position="1"/>
        <end position="22"/>
    </location>
</feature>
<comment type="caution">
    <text evidence="2">The sequence shown here is derived from an EMBL/GenBank/DDBJ whole genome shotgun (WGS) entry which is preliminary data.</text>
</comment>
<keyword evidence="3" id="KW-1185">Reference proteome</keyword>
<organism evidence="2 3">
    <name type="scientific">Solanum commersonii</name>
    <name type="common">Commerson's wild potato</name>
    <name type="synonym">Commerson's nightshade</name>
    <dbReference type="NCBI Taxonomy" id="4109"/>
    <lineage>
        <taxon>Eukaryota</taxon>
        <taxon>Viridiplantae</taxon>
        <taxon>Streptophyta</taxon>
        <taxon>Embryophyta</taxon>
        <taxon>Tracheophyta</taxon>
        <taxon>Spermatophyta</taxon>
        <taxon>Magnoliopsida</taxon>
        <taxon>eudicotyledons</taxon>
        <taxon>Gunneridae</taxon>
        <taxon>Pentapetalae</taxon>
        <taxon>asterids</taxon>
        <taxon>lamiids</taxon>
        <taxon>Solanales</taxon>
        <taxon>Solanaceae</taxon>
        <taxon>Solanoideae</taxon>
        <taxon>Solaneae</taxon>
        <taxon>Solanum</taxon>
    </lineage>
</organism>
<accession>A0A9J5ZD91</accession>
<evidence type="ECO:0000313" key="3">
    <source>
        <dbReference type="Proteomes" id="UP000824120"/>
    </source>
</evidence>
<dbReference type="Proteomes" id="UP000824120">
    <property type="component" value="Chromosome 4"/>
</dbReference>
<feature type="compositionally biased region" description="Polar residues" evidence="1">
    <location>
        <begin position="30"/>
        <end position="39"/>
    </location>
</feature>
<reference evidence="2 3" key="1">
    <citation type="submission" date="2020-09" db="EMBL/GenBank/DDBJ databases">
        <title>De no assembly of potato wild relative species, Solanum commersonii.</title>
        <authorList>
            <person name="Cho K."/>
        </authorList>
    </citation>
    <scope>NUCLEOTIDE SEQUENCE [LARGE SCALE GENOMIC DNA]</scope>
    <source>
        <strain evidence="2">LZ3.2</strain>
        <tissue evidence="2">Leaf</tissue>
    </source>
</reference>
<protein>
    <submittedName>
        <fullName evidence="2">Uncharacterized protein</fullName>
    </submittedName>
</protein>
<proteinExistence type="predicted"/>